<evidence type="ECO:0000313" key="3">
    <source>
        <dbReference type="Proteomes" id="UP000297245"/>
    </source>
</evidence>
<name>A0A4S8L587_DENBC</name>
<evidence type="ECO:0000256" key="1">
    <source>
        <dbReference type="SAM" id="MobiDB-lite"/>
    </source>
</evidence>
<keyword evidence="3" id="KW-1185">Reference proteome</keyword>
<dbReference type="EMBL" id="ML179642">
    <property type="protein sequence ID" value="THU83764.1"/>
    <property type="molecule type" value="Genomic_DNA"/>
</dbReference>
<feature type="compositionally biased region" description="Basic residues" evidence="1">
    <location>
        <begin position="17"/>
        <end position="27"/>
    </location>
</feature>
<sequence>MTSTKEVKDLAEVSRPKGAKWKKAQTGRHGRVIQKRHSWVNWHHPLLWYHITKSAPLYHFSAHLLPKALQQENPELF</sequence>
<organism evidence="2 3">
    <name type="scientific">Dendrothele bispora (strain CBS 962.96)</name>
    <dbReference type="NCBI Taxonomy" id="1314807"/>
    <lineage>
        <taxon>Eukaryota</taxon>
        <taxon>Fungi</taxon>
        <taxon>Dikarya</taxon>
        <taxon>Basidiomycota</taxon>
        <taxon>Agaricomycotina</taxon>
        <taxon>Agaricomycetes</taxon>
        <taxon>Agaricomycetidae</taxon>
        <taxon>Agaricales</taxon>
        <taxon>Agaricales incertae sedis</taxon>
        <taxon>Dendrothele</taxon>
    </lineage>
</organism>
<evidence type="ECO:0000313" key="2">
    <source>
        <dbReference type="EMBL" id="THU83764.1"/>
    </source>
</evidence>
<accession>A0A4S8L587</accession>
<feature type="region of interest" description="Disordered" evidence="1">
    <location>
        <begin position="1"/>
        <end position="27"/>
    </location>
</feature>
<reference evidence="2 3" key="1">
    <citation type="journal article" date="2019" name="Nat. Ecol. Evol.">
        <title>Megaphylogeny resolves global patterns of mushroom evolution.</title>
        <authorList>
            <person name="Varga T."/>
            <person name="Krizsan K."/>
            <person name="Foldi C."/>
            <person name="Dima B."/>
            <person name="Sanchez-Garcia M."/>
            <person name="Sanchez-Ramirez S."/>
            <person name="Szollosi G.J."/>
            <person name="Szarkandi J.G."/>
            <person name="Papp V."/>
            <person name="Albert L."/>
            <person name="Andreopoulos W."/>
            <person name="Angelini C."/>
            <person name="Antonin V."/>
            <person name="Barry K.W."/>
            <person name="Bougher N.L."/>
            <person name="Buchanan P."/>
            <person name="Buyck B."/>
            <person name="Bense V."/>
            <person name="Catcheside P."/>
            <person name="Chovatia M."/>
            <person name="Cooper J."/>
            <person name="Damon W."/>
            <person name="Desjardin D."/>
            <person name="Finy P."/>
            <person name="Geml J."/>
            <person name="Haridas S."/>
            <person name="Hughes K."/>
            <person name="Justo A."/>
            <person name="Karasinski D."/>
            <person name="Kautmanova I."/>
            <person name="Kiss B."/>
            <person name="Kocsube S."/>
            <person name="Kotiranta H."/>
            <person name="LaButti K.M."/>
            <person name="Lechner B.E."/>
            <person name="Liimatainen K."/>
            <person name="Lipzen A."/>
            <person name="Lukacs Z."/>
            <person name="Mihaltcheva S."/>
            <person name="Morgado L.N."/>
            <person name="Niskanen T."/>
            <person name="Noordeloos M.E."/>
            <person name="Ohm R.A."/>
            <person name="Ortiz-Santana B."/>
            <person name="Ovrebo C."/>
            <person name="Racz N."/>
            <person name="Riley R."/>
            <person name="Savchenko A."/>
            <person name="Shiryaev A."/>
            <person name="Soop K."/>
            <person name="Spirin V."/>
            <person name="Szebenyi C."/>
            <person name="Tomsovsky M."/>
            <person name="Tulloss R.E."/>
            <person name="Uehling J."/>
            <person name="Grigoriev I.V."/>
            <person name="Vagvolgyi C."/>
            <person name="Papp T."/>
            <person name="Martin F.M."/>
            <person name="Miettinen O."/>
            <person name="Hibbett D.S."/>
            <person name="Nagy L.G."/>
        </authorList>
    </citation>
    <scope>NUCLEOTIDE SEQUENCE [LARGE SCALE GENOMIC DNA]</scope>
    <source>
        <strain evidence="2 3">CBS 962.96</strain>
    </source>
</reference>
<protein>
    <submittedName>
        <fullName evidence="2">Uncharacterized protein</fullName>
    </submittedName>
</protein>
<feature type="compositionally biased region" description="Basic and acidic residues" evidence="1">
    <location>
        <begin position="1"/>
        <end position="15"/>
    </location>
</feature>
<dbReference type="AlphaFoldDB" id="A0A4S8L587"/>
<dbReference type="Proteomes" id="UP000297245">
    <property type="component" value="Unassembled WGS sequence"/>
</dbReference>
<gene>
    <name evidence="2" type="ORF">K435DRAFT_688903</name>
</gene>
<proteinExistence type="predicted"/>